<evidence type="ECO:0000256" key="3">
    <source>
        <dbReference type="ARBA" id="ARBA00022723"/>
    </source>
</evidence>
<dbReference type="Pfam" id="PF01368">
    <property type="entry name" value="DHH"/>
    <property type="match status" value="1"/>
</dbReference>
<dbReference type="SMART" id="SM01131">
    <property type="entry name" value="DHHA2"/>
    <property type="match status" value="1"/>
</dbReference>
<evidence type="ECO:0000313" key="7">
    <source>
        <dbReference type="Proteomes" id="UP000694941"/>
    </source>
</evidence>
<comment type="similarity">
    <text evidence="2">Belongs to the PPase class C family. Prune subfamily.</text>
</comment>
<comment type="cofactor">
    <cofactor evidence="1">
        <name>Mn(2+)</name>
        <dbReference type="ChEBI" id="CHEBI:29035"/>
    </cofactor>
</comment>
<sequence length="461" mass="52520">MREQDRWDRTGIGGLGTFCPDKVVRGRKSLTTMGCLNHFEEVHVVLGNESCDLDSAVASVVTAFLLHQKKSELKCAVLPVLNIVRRDFRLRTEVTFFLQKTNIPFDLLIFKDEIDLEKLRKEKRLCLTLVDHNVLSADQQCLEEAVVRVIDHHKLECRDRRMRCDMTVEMVGSCCTLVAEKMFTTCPSVIDQQIAMLLYGTILLDTVCLLKEAKRATEKDINIVIKLETKLEKVTRIEVFEALQKAKFDLSGLTFEEMLRKDLKVVEGNKFRIAIPSIPGFLEDLKAEPKLSIAMEEFITQNNYHGLVIMTIHHNSETRKVQRQIAVYSPDPVIKEQIVNTLKGAQDPGLELEPLHLGISDLMSFNQRNIAASRKVVLPLVRSFIQESPVSSHSAKGSKIPTSSSYFFHSFHTNALTRVPTSFLKHNHKTKLSVSMFSRHKFIPKSNTTLTFLLKFLKILK</sequence>
<keyword evidence="7" id="KW-1185">Reference proteome</keyword>
<keyword evidence="4" id="KW-0378">Hydrolase</keyword>
<gene>
    <name evidence="8" type="primary">LOC106476959</name>
</gene>
<protein>
    <submittedName>
        <fullName evidence="8">Exopolyphosphatase PRUNE1-like isoform X1</fullName>
    </submittedName>
</protein>
<dbReference type="Pfam" id="PF02833">
    <property type="entry name" value="DHHA2"/>
    <property type="match status" value="1"/>
</dbReference>
<evidence type="ECO:0000259" key="6">
    <source>
        <dbReference type="SMART" id="SM01131"/>
    </source>
</evidence>
<dbReference type="SUPFAM" id="SSF64182">
    <property type="entry name" value="DHH phosphoesterases"/>
    <property type="match status" value="1"/>
</dbReference>
<evidence type="ECO:0000256" key="5">
    <source>
        <dbReference type="ARBA" id="ARBA00023211"/>
    </source>
</evidence>
<dbReference type="PANTHER" id="PTHR12112:SF39">
    <property type="entry name" value="EG:152A3.5 PROTEIN (FBGN0003116_PN PROTEIN)"/>
    <property type="match status" value="1"/>
</dbReference>
<dbReference type="PANTHER" id="PTHR12112">
    <property type="entry name" value="BNIP - RELATED"/>
    <property type="match status" value="1"/>
</dbReference>
<dbReference type="InterPro" id="IPR004097">
    <property type="entry name" value="DHHA2"/>
</dbReference>
<evidence type="ECO:0000256" key="4">
    <source>
        <dbReference type="ARBA" id="ARBA00022801"/>
    </source>
</evidence>
<dbReference type="InterPro" id="IPR038763">
    <property type="entry name" value="DHH_sf"/>
</dbReference>
<name>A0ABM1C2F4_LIMPO</name>
<evidence type="ECO:0000256" key="1">
    <source>
        <dbReference type="ARBA" id="ARBA00001936"/>
    </source>
</evidence>
<dbReference type="RefSeq" id="XP_013793029.1">
    <property type="nucleotide sequence ID" value="XM_013937575.2"/>
</dbReference>
<organism evidence="7 8">
    <name type="scientific">Limulus polyphemus</name>
    <name type="common">Atlantic horseshoe crab</name>
    <dbReference type="NCBI Taxonomy" id="6850"/>
    <lineage>
        <taxon>Eukaryota</taxon>
        <taxon>Metazoa</taxon>
        <taxon>Ecdysozoa</taxon>
        <taxon>Arthropoda</taxon>
        <taxon>Chelicerata</taxon>
        <taxon>Merostomata</taxon>
        <taxon>Xiphosura</taxon>
        <taxon>Limulidae</taxon>
        <taxon>Limulus</taxon>
    </lineage>
</organism>
<dbReference type="GeneID" id="106476959"/>
<reference evidence="8" key="1">
    <citation type="submission" date="2025-08" db="UniProtKB">
        <authorList>
            <consortium name="RefSeq"/>
        </authorList>
    </citation>
    <scope>IDENTIFICATION</scope>
    <source>
        <tissue evidence="8">Muscle</tissue>
    </source>
</reference>
<accession>A0ABM1C2F4</accession>
<dbReference type="Gene3D" id="3.10.310.20">
    <property type="entry name" value="DHHA2 domain"/>
    <property type="match status" value="1"/>
</dbReference>
<keyword evidence="5" id="KW-0464">Manganese</keyword>
<dbReference type="Gene3D" id="3.90.1640.10">
    <property type="entry name" value="inorganic pyrophosphatase (n-terminal core)"/>
    <property type="match status" value="1"/>
</dbReference>
<dbReference type="Proteomes" id="UP000694941">
    <property type="component" value="Unplaced"/>
</dbReference>
<feature type="domain" description="DHHA2" evidence="6">
    <location>
        <begin position="240"/>
        <end position="385"/>
    </location>
</feature>
<dbReference type="InterPro" id="IPR001667">
    <property type="entry name" value="DDH_dom"/>
</dbReference>
<evidence type="ECO:0000256" key="2">
    <source>
        <dbReference type="ARBA" id="ARBA00010331"/>
    </source>
</evidence>
<proteinExistence type="inferred from homology"/>
<evidence type="ECO:0000313" key="8">
    <source>
        <dbReference type="RefSeq" id="XP_013793029.1"/>
    </source>
</evidence>
<keyword evidence="3" id="KW-0479">Metal-binding</keyword>
<dbReference type="InterPro" id="IPR038222">
    <property type="entry name" value="DHHA2_dom_sf"/>
</dbReference>